<dbReference type="AlphaFoldDB" id="A0AA47KP59"/>
<feature type="transmembrane region" description="Helical" evidence="2">
    <location>
        <begin position="168"/>
        <end position="187"/>
    </location>
</feature>
<proteinExistence type="predicted"/>
<dbReference type="Gene3D" id="3.20.20.450">
    <property type="entry name" value="EAL domain"/>
    <property type="match status" value="1"/>
</dbReference>
<dbReference type="InterPro" id="IPR050706">
    <property type="entry name" value="Cyclic-di-GMP_PDE-like"/>
</dbReference>
<keyword evidence="1" id="KW-0175">Coiled coil</keyword>
<dbReference type="InterPro" id="IPR035919">
    <property type="entry name" value="EAL_sf"/>
</dbReference>
<keyword evidence="5" id="KW-0614">Plasmid</keyword>
<dbReference type="InterPro" id="IPR000160">
    <property type="entry name" value="GGDEF_dom"/>
</dbReference>
<dbReference type="GO" id="GO:0071111">
    <property type="term" value="F:cyclic-guanylate-specific phosphodiesterase activity"/>
    <property type="evidence" value="ECO:0007669"/>
    <property type="project" value="InterPro"/>
</dbReference>
<dbReference type="SMART" id="SM00267">
    <property type="entry name" value="GGDEF"/>
    <property type="match status" value="1"/>
</dbReference>
<reference evidence="5" key="1">
    <citation type="submission" date="2022-09" db="EMBL/GenBank/DDBJ databases">
        <authorList>
            <person name="Li Z.-J."/>
        </authorList>
    </citation>
    <scope>NUCLEOTIDE SEQUENCE</scope>
    <source>
        <strain evidence="5">TGB11</strain>
        <plasmid evidence="5">unnamed</plasmid>
    </source>
</reference>
<evidence type="ECO:0000259" key="3">
    <source>
        <dbReference type="PROSITE" id="PS50883"/>
    </source>
</evidence>
<evidence type="ECO:0000259" key="4">
    <source>
        <dbReference type="PROSITE" id="PS50887"/>
    </source>
</evidence>
<dbReference type="SUPFAM" id="SSF141868">
    <property type="entry name" value="EAL domain-like"/>
    <property type="match status" value="1"/>
</dbReference>
<evidence type="ECO:0000256" key="1">
    <source>
        <dbReference type="SAM" id="Coils"/>
    </source>
</evidence>
<dbReference type="RefSeq" id="WP_269580461.1">
    <property type="nucleotide sequence ID" value="NZ_CP114589.1"/>
</dbReference>
<dbReference type="InterPro" id="IPR029787">
    <property type="entry name" value="Nucleotide_cyclase"/>
</dbReference>
<dbReference type="Pfam" id="PF00990">
    <property type="entry name" value="GGDEF"/>
    <property type="match status" value="1"/>
</dbReference>
<dbReference type="PANTHER" id="PTHR33121:SF79">
    <property type="entry name" value="CYCLIC DI-GMP PHOSPHODIESTERASE PDED-RELATED"/>
    <property type="match status" value="1"/>
</dbReference>
<dbReference type="PANTHER" id="PTHR33121">
    <property type="entry name" value="CYCLIC DI-GMP PHOSPHODIESTERASE PDEF"/>
    <property type="match status" value="1"/>
</dbReference>
<gene>
    <name evidence="5" type="ORF">N8M53_13940</name>
</gene>
<dbReference type="InterPro" id="IPR043128">
    <property type="entry name" value="Rev_trsase/Diguanyl_cyclase"/>
</dbReference>
<geneLocation type="plasmid" evidence="5 6">
    <name>unnamed</name>
</geneLocation>
<organism evidence="5 6">
    <name type="scientific">Salinivibrio kushneri</name>
    <dbReference type="NCBI Taxonomy" id="1908198"/>
    <lineage>
        <taxon>Bacteria</taxon>
        <taxon>Pseudomonadati</taxon>
        <taxon>Pseudomonadota</taxon>
        <taxon>Gammaproteobacteria</taxon>
        <taxon>Vibrionales</taxon>
        <taxon>Vibrionaceae</taxon>
        <taxon>Salinivibrio</taxon>
    </lineage>
</organism>
<evidence type="ECO:0000313" key="5">
    <source>
        <dbReference type="EMBL" id="WBA10449.1"/>
    </source>
</evidence>
<feature type="domain" description="GGDEF" evidence="4">
    <location>
        <begin position="223"/>
        <end position="365"/>
    </location>
</feature>
<feature type="coiled-coil region" evidence="1">
    <location>
        <begin position="360"/>
        <end position="387"/>
    </location>
</feature>
<dbReference type="InterPro" id="IPR001633">
    <property type="entry name" value="EAL_dom"/>
</dbReference>
<keyword evidence="2" id="KW-0472">Membrane</keyword>
<name>A0AA47KP59_9GAMM</name>
<accession>A0AA47KP59</accession>
<keyword evidence="2" id="KW-0812">Transmembrane</keyword>
<dbReference type="Gene3D" id="3.30.70.270">
    <property type="match status" value="1"/>
</dbReference>
<dbReference type="EMBL" id="CP114589">
    <property type="protein sequence ID" value="WBA10449.1"/>
    <property type="molecule type" value="Genomic_DNA"/>
</dbReference>
<dbReference type="PROSITE" id="PS50883">
    <property type="entry name" value="EAL"/>
    <property type="match status" value="1"/>
</dbReference>
<dbReference type="CDD" id="cd01949">
    <property type="entry name" value="GGDEF"/>
    <property type="match status" value="1"/>
</dbReference>
<evidence type="ECO:0000313" key="6">
    <source>
        <dbReference type="Proteomes" id="UP001164748"/>
    </source>
</evidence>
<evidence type="ECO:0000256" key="2">
    <source>
        <dbReference type="SAM" id="Phobius"/>
    </source>
</evidence>
<dbReference type="SMART" id="SM00052">
    <property type="entry name" value="EAL"/>
    <property type="match status" value="1"/>
</dbReference>
<keyword evidence="2" id="KW-1133">Transmembrane helix</keyword>
<dbReference type="PROSITE" id="PS50887">
    <property type="entry name" value="GGDEF"/>
    <property type="match status" value="1"/>
</dbReference>
<protein>
    <submittedName>
        <fullName evidence="5">Bifunctional diguanylate cyclase/phosphodiesterase</fullName>
    </submittedName>
</protein>
<dbReference type="NCBIfam" id="TIGR00254">
    <property type="entry name" value="GGDEF"/>
    <property type="match status" value="1"/>
</dbReference>
<dbReference type="SUPFAM" id="SSF55073">
    <property type="entry name" value="Nucleotide cyclase"/>
    <property type="match status" value="1"/>
</dbReference>
<dbReference type="Proteomes" id="UP001164748">
    <property type="component" value="Plasmid unnamed"/>
</dbReference>
<dbReference type="Pfam" id="PF00563">
    <property type="entry name" value="EAL"/>
    <property type="match status" value="1"/>
</dbReference>
<sequence length="639" mass="73268">MVKRPLIGFIIFVFTTLAFAAAALYQFHNAYARQALHTQLSAWALAQMELETLEFRNELALYLATATDKQSLILSYDILWSRYDTFLSSQEAAPMRRTFDAQPVVQRAFRLIQQHEQAVLNGDRQRLSGLLHEMDIVLPQVRNLMVNNFTGPAAIEQRAFLQHQLKTMYAAIIILMSLLIYFAFRLYRNSSRQQKMAWHDNLTGLPNRNYLLEYLYKAAHKKQIHTLLLIDVRRFKDINDLMGYEQGDVALIQLANELKSMCLPYGYPCARISSNEFAVLAYTDNRHLSFFTQPLCNALRSAIDNVYPGHRLAVAIGVAKSLDLDDTVIRNHRQFANQLLNNADLALMKAKRAPVTQDSVDIFKAEYEQEAKQRRQLRDELKAHLDDPYQETLYVLFQPMVSSASRRLGCECLIRWDHAEFGPIDPALIVSVAEESGLGRRLGAWLLRQVYLALNTEWQTINDRIDIAINLSDSFFNESLIADVITVFADHPEQRKQLIFEVTETMTIDDIGRFSLLMNQLRDVGIRIALDDFGTGWSSMSVLSHLSFDKVKIDRSFVTGMANTPRQHVLVDTICHMAHQLDIRVVAEGVETQEQLTSLKQMGVDEFQGYFFAKPLSALDFYAFCIDHLNHKDKLLIED</sequence>
<feature type="domain" description="EAL" evidence="3">
    <location>
        <begin position="374"/>
        <end position="629"/>
    </location>
</feature>
<dbReference type="CDD" id="cd01948">
    <property type="entry name" value="EAL"/>
    <property type="match status" value="1"/>
</dbReference>